<evidence type="ECO:0000313" key="2">
    <source>
        <dbReference type="Proteomes" id="UP001564626"/>
    </source>
</evidence>
<gene>
    <name evidence="1" type="ORF">AB8O55_12230</name>
</gene>
<evidence type="ECO:0000313" key="1">
    <source>
        <dbReference type="EMBL" id="MEY8040162.1"/>
    </source>
</evidence>
<dbReference type="Gene3D" id="3.10.310.50">
    <property type="match status" value="1"/>
</dbReference>
<sequence length="157" mass="16598">MLAAQESGDTGGVVTPTGRLSIARRIEPDRPRLPFSPGQLARVDEAIALSTRTTGLEFAVYVGGLGEDSRAQAEDMHATLGARAAEGVLIAVSPGERKFEIVTGDEAYRRIPDRSCQLAAMSMVASFKEDELIDGLIGGLRMLSDAAGTRAEARSAH</sequence>
<keyword evidence="2" id="KW-1185">Reference proteome</keyword>
<reference evidence="1 2" key="1">
    <citation type="submission" date="2024-08" db="EMBL/GenBank/DDBJ databases">
        <title>Genome mining of Saccharopolyspora cebuensis PGLac3 from Nigerian medicinal plant.</title>
        <authorList>
            <person name="Ezeobiora C.E."/>
            <person name="Igbokwe N.H."/>
            <person name="Amin D.H."/>
            <person name="Mendie U.E."/>
        </authorList>
    </citation>
    <scope>NUCLEOTIDE SEQUENCE [LARGE SCALE GENOMIC DNA]</scope>
    <source>
        <strain evidence="1 2">PGLac3</strain>
    </source>
</reference>
<name>A0ABV4CJJ6_9PSEU</name>
<dbReference type="InterPro" id="IPR033437">
    <property type="entry name" value="DUF5130"/>
</dbReference>
<protein>
    <submittedName>
        <fullName evidence="1">DUF5130 family protein</fullName>
    </submittedName>
</protein>
<accession>A0ABV4CJJ6</accession>
<dbReference type="Proteomes" id="UP001564626">
    <property type="component" value="Unassembled WGS sequence"/>
</dbReference>
<comment type="caution">
    <text evidence="1">The sequence shown here is derived from an EMBL/GenBank/DDBJ whole genome shotgun (WGS) entry which is preliminary data.</text>
</comment>
<organism evidence="1 2">
    <name type="scientific">Saccharopolyspora cebuensis</name>
    <dbReference type="NCBI Taxonomy" id="418759"/>
    <lineage>
        <taxon>Bacteria</taxon>
        <taxon>Bacillati</taxon>
        <taxon>Actinomycetota</taxon>
        <taxon>Actinomycetes</taxon>
        <taxon>Pseudonocardiales</taxon>
        <taxon>Pseudonocardiaceae</taxon>
        <taxon>Saccharopolyspora</taxon>
    </lineage>
</organism>
<proteinExistence type="predicted"/>
<dbReference type="Pfam" id="PF17174">
    <property type="entry name" value="DUF5130"/>
    <property type="match status" value="1"/>
</dbReference>
<dbReference type="EMBL" id="JBGEHV010000018">
    <property type="protein sequence ID" value="MEY8040162.1"/>
    <property type="molecule type" value="Genomic_DNA"/>
</dbReference>